<dbReference type="PANTHER" id="PTHR21540">
    <property type="entry name" value="RING FINGER AND SWIM DOMAIN-CONTAINING PROTEIN 2"/>
    <property type="match status" value="1"/>
</dbReference>
<dbReference type="PROSITE" id="PS50089">
    <property type="entry name" value="ZF_RING_2"/>
    <property type="match status" value="1"/>
</dbReference>
<keyword evidence="1" id="KW-0863">Zinc-finger</keyword>
<dbReference type="GeneID" id="28900747"/>
<dbReference type="Pfam" id="PF13639">
    <property type="entry name" value="zf-RING_2"/>
    <property type="match status" value="1"/>
</dbReference>
<gene>
    <name evidence="5" type="ORF">L228DRAFT_275082</name>
</gene>
<reference evidence="5 6" key="1">
    <citation type="journal article" date="2016" name="Fungal Biol.">
        <title>The genome of Xylona heveae provides a window into fungal endophytism.</title>
        <authorList>
            <person name="Gazis R."/>
            <person name="Kuo A."/>
            <person name="Riley R."/>
            <person name="LaButti K."/>
            <person name="Lipzen A."/>
            <person name="Lin J."/>
            <person name="Amirebrahimi M."/>
            <person name="Hesse C.N."/>
            <person name="Spatafora J.W."/>
            <person name="Henrissat B."/>
            <person name="Hainaut M."/>
            <person name="Grigoriev I.V."/>
            <person name="Hibbett D.S."/>
        </authorList>
    </citation>
    <scope>NUCLEOTIDE SEQUENCE [LARGE SCALE GENOMIC DNA]</scope>
    <source>
        <strain evidence="5 6">TC161</strain>
    </source>
</reference>
<accession>A0A161THK1</accession>
<feature type="region of interest" description="Disordered" evidence="2">
    <location>
        <begin position="77"/>
        <end position="168"/>
    </location>
</feature>
<sequence length="405" mass="45800">MPKGGMGSPSISKSSQLKRSHETGDSTEACDTLPPLPDENFGNSLSRAHFGTIGDANFVADAPVSTDFARQRSADDFQNHIPQTGSSRIHSQTTRSTETSQAHSVSPESKRRKTVAPRTPTKREVIDLTGDDDDGDNEIHRRNPNSPSKSRKNPSTPKKQEEKRLRVFRNHAPRSYLVKLERALTQRMFVLNRSREGSTPESPSEVIDLAGSTGNVYGVTIAHLPRCTCPDYSKGNQCKHIIYVLVNILKAPEHLQYQLAFLTSELHTIFENALLPIHKVEKSEDQHPGKRKPVEGDCPICFTEMKASENTVWCKASCGNNIHKDCFQKWTDSQQGLGVTCVYCRALWPADDDTFQRMLKYGEVNDEGYVNVGEQLGMSEDRDTSTYHWPRRRRRRYGSPYDWWY</sequence>
<dbReference type="Proteomes" id="UP000076632">
    <property type="component" value="Unassembled WGS sequence"/>
</dbReference>
<dbReference type="InParanoid" id="A0A161THK1"/>
<name>A0A161THK1_XYLHT</name>
<keyword evidence="1" id="KW-0479">Metal-binding</keyword>
<feature type="compositionally biased region" description="Polar residues" evidence="2">
    <location>
        <begin position="80"/>
        <end position="107"/>
    </location>
</feature>
<feature type="domain" description="RING-type" evidence="3">
    <location>
        <begin position="298"/>
        <end position="345"/>
    </location>
</feature>
<dbReference type="InterPro" id="IPR039903">
    <property type="entry name" value="Zswim2"/>
</dbReference>
<dbReference type="CDD" id="cd16494">
    <property type="entry name" value="RING-CH-C4HC3_ZSWM2"/>
    <property type="match status" value="1"/>
</dbReference>
<feature type="region of interest" description="Disordered" evidence="2">
    <location>
        <begin position="1"/>
        <end position="45"/>
    </location>
</feature>
<dbReference type="EMBL" id="KV407455">
    <property type="protein sequence ID" value="KZF25727.1"/>
    <property type="molecule type" value="Genomic_DNA"/>
</dbReference>
<dbReference type="Gene3D" id="3.30.40.10">
    <property type="entry name" value="Zinc/RING finger domain, C3HC4 (zinc finger)"/>
    <property type="match status" value="1"/>
</dbReference>
<feature type="domain" description="SWIM-type" evidence="4">
    <location>
        <begin position="217"/>
        <end position="249"/>
    </location>
</feature>
<dbReference type="PROSITE" id="PS50966">
    <property type="entry name" value="ZF_SWIM"/>
    <property type="match status" value="1"/>
</dbReference>
<dbReference type="AlphaFoldDB" id="A0A161THK1"/>
<evidence type="ECO:0000313" key="6">
    <source>
        <dbReference type="Proteomes" id="UP000076632"/>
    </source>
</evidence>
<dbReference type="InterPro" id="IPR013083">
    <property type="entry name" value="Znf_RING/FYVE/PHD"/>
</dbReference>
<evidence type="ECO:0000313" key="5">
    <source>
        <dbReference type="EMBL" id="KZF25727.1"/>
    </source>
</evidence>
<dbReference type="STRING" id="1328760.A0A161THK1"/>
<evidence type="ECO:0008006" key="7">
    <source>
        <dbReference type="Google" id="ProtNLM"/>
    </source>
</evidence>
<dbReference type="InterPro" id="IPR007527">
    <property type="entry name" value="Znf_SWIM"/>
</dbReference>
<evidence type="ECO:0000256" key="1">
    <source>
        <dbReference type="PROSITE-ProRule" id="PRU00175"/>
    </source>
</evidence>
<dbReference type="RefSeq" id="XP_018191282.1">
    <property type="nucleotide sequence ID" value="XM_018335610.1"/>
</dbReference>
<dbReference type="PANTHER" id="PTHR21540:SF0">
    <property type="entry name" value="PHD FAMILY PROTEIN"/>
    <property type="match status" value="1"/>
</dbReference>
<dbReference type="GO" id="GO:0061630">
    <property type="term" value="F:ubiquitin protein ligase activity"/>
    <property type="evidence" value="ECO:0007669"/>
    <property type="project" value="InterPro"/>
</dbReference>
<evidence type="ECO:0000259" key="3">
    <source>
        <dbReference type="PROSITE" id="PS50089"/>
    </source>
</evidence>
<keyword evidence="6" id="KW-1185">Reference proteome</keyword>
<dbReference type="OMA" id="ASENTVW"/>
<dbReference type="GO" id="GO:0008270">
    <property type="term" value="F:zinc ion binding"/>
    <property type="evidence" value="ECO:0007669"/>
    <property type="project" value="UniProtKB-KW"/>
</dbReference>
<dbReference type="SUPFAM" id="SSF57850">
    <property type="entry name" value="RING/U-box"/>
    <property type="match status" value="1"/>
</dbReference>
<evidence type="ECO:0000256" key="2">
    <source>
        <dbReference type="SAM" id="MobiDB-lite"/>
    </source>
</evidence>
<evidence type="ECO:0000259" key="4">
    <source>
        <dbReference type="PROSITE" id="PS50966"/>
    </source>
</evidence>
<dbReference type="Pfam" id="PF04434">
    <property type="entry name" value="SWIM"/>
    <property type="match status" value="1"/>
</dbReference>
<protein>
    <recommendedName>
        <fullName evidence="7">SWIM-type domain-containing protein</fullName>
    </recommendedName>
</protein>
<keyword evidence="1" id="KW-0862">Zinc</keyword>
<feature type="compositionally biased region" description="Low complexity" evidence="2">
    <location>
        <begin position="144"/>
        <end position="157"/>
    </location>
</feature>
<proteinExistence type="predicted"/>
<dbReference type="OrthoDB" id="2122982at2759"/>
<dbReference type="InterPro" id="IPR001841">
    <property type="entry name" value="Znf_RING"/>
</dbReference>
<organism evidence="5 6">
    <name type="scientific">Xylona heveae (strain CBS 132557 / TC161)</name>
    <dbReference type="NCBI Taxonomy" id="1328760"/>
    <lineage>
        <taxon>Eukaryota</taxon>
        <taxon>Fungi</taxon>
        <taxon>Dikarya</taxon>
        <taxon>Ascomycota</taxon>
        <taxon>Pezizomycotina</taxon>
        <taxon>Xylonomycetes</taxon>
        <taxon>Xylonales</taxon>
        <taxon>Xylonaceae</taxon>
        <taxon>Xylona</taxon>
    </lineage>
</organism>